<evidence type="ECO:0000256" key="1">
    <source>
        <dbReference type="SAM" id="MobiDB-lite"/>
    </source>
</evidence>
<dbReference type="Proteomes" id="UP000807115">
    <property type="component" value="Chromosome 5"/>
</dbReference>
<accession>A0A921R0F6</accession>
<sequence length="139" mass="15150">MAGACPPARRRPSSSPPSSMQDPLPLSLSNLRFHSFSRSPRAGWATMTAVVLRAAVTGARHGGCRPTPSLPLSRPPPSLPPSLPLAWYLLQNPICHLSAFPSVHAIHISLPCLMLHIFLMLWLTLRSNEIRFRDAGSSL</sequence>
<keyword evidence="2" id="KW-0472">Membrane</keyword>
<keyword evidence="2" id="KW-1133">Transmembrane helix</keyword>
<keyword evidence="2" id="KW-0812">Transmembrane</keyword>
<proteinExistence type="predicted"/>
<feature type="transmembrane region" description="Helical" evidence="2">
    <location>
        <begin position="105"/>
        <end position="125"/>
    </location>
</feature>
<reference evidence="3" key="2">
    <citation type="submission" date="2020-10" db="EMBL/GenBank/DDBJ databases">
        <authorList>
            <person name="Cooper E.A."/>
            <person name="Brenton Z.W."/>
            <person name="Flinn B.S."/>
            <person name="Jenkins J."/>
            <person name="Shu S."/>
            <person name="Flowers D."/>
            <person name="Luo F."/>
            <person name="Wang Y."/>
            <person name="Xia P."/>
            <person name="Barry K."/>
            <person name="Daum C."/>
            <person name="Lipzen A."/>
            <person name="Yoshinaga Y."/>
            <person name="Schmutz J."/>
            <person name="Saski C."/>
            <person name="Vermerris W."/>
            <person name="Kresovich S."/>
        </authorList>
    </citation>
    <scope>NUCLEOTIDE SEQUENCE</scope>
</reference>
<name>A0A921R0F6_SORBI</name>
<reference evidence="3" key="1">
    <citation type="journal article" date="2019" name="BMC Genomics">
        <title>A new reference genome for Sorghum bicolor reveals high levels of sequence similarity between sweet and grain genotypes: implications for the genetics of sugar metabolism.</title>
        <authorList>
            <person name="Cooper E.A."/>
            <person name="Brenton Z.W."/>
            <person name="Flinn B.S."/>
            <person name="Jenkins J."/>
            <person name="Shu S."/>
            <person name="Flowers D."/>
            <person name="Luo F."/>
            <person name="Wang Y."/>
            <person name="Xia P."/>
            <person name="Barry K."/>
            <person name="Daum C."/>
            <person name="Lipzen A."/>
            <person name="Yoshinaga Y."/>
            <person name="Schmutz J."/>
            <person name="Saski C."/>
            <person name="Vermerris W."/>
            <person name="Kresovich S."/>
        </authorList>
    </citation>
    <scope>NUCLEOTIDE SEQUENCE</scope>
</reference>
<evidence type="ECO:0000256" key="2">
    <source>
        <dbReference type="SAM" id="Phobius"/>
    </source>
</evidence>
<comment type="caution">
    <text evidence="3">The sequence shown here is derived from an EMBL/GenBank/DDBJ whole genome shotgun (WGS) entry which is preliminary data.</text>
</comment>
<dbReference type="EMBL" id="CM027684">
    <property type="protein sequence ID" value="KAG0530347.1"/>
    <property type="molecule type" value="Genomic_DNA"/>
</dbReference>
<feature type="region of interest" description="Disordered" evidence="1">
    <location>
        <begin position="1"/>
        <end position="23"/>
    </location>
</feature>
<evidence type="ECO:0000313" key="4">
    <source>
        <dbReference type="Proteomes" id="UP000807115"/>
    </source>
</evidence>
<evidence type="ECO:0000313" key="3">
    <source>
        <dbReference type="EMBL" id="KAG0530347.1"/>
    </source>
</evidence>
<protein>
    <submittedName>
        <fullName evidence="3">Uncharacterized protein</fullName>
    </submittedName>
</protein>
<dbReference type="AlphaFoldDB" id="A0A921R0F6"/>
<organism evidence="3 4">
    <name type="scientific">Sorghum bicolor</name>
    <name type="common">Sorghum</name>
    <name type="synonym">Sorghum vulgare</name>
    <dbReference type="NCBI Taxonomy" id="4558"/>
    <lineage>
        <taxon>Eukaryota</taxon>
        <taxon>Viridiplantae</taxon>
        <taxon>Streptophyta</taxon>
        <taxon>Embryophyta</taxon>
        <taxon>Tracheophyta</taxon>
        <taxon>Spermatophyta</taxon>
        <taxon>Magnoliopsida</taxon>
        <taxon>Liliopsida</taxon>
        <taxon>Poales</taxon>
        <taxon>Poaceae</taxon>
        <taxon>PACMAD clade</taxon>
        <taxon>Panicoideae</taxon>
        <taxon>Andropogonodae</taxon>
        <taxon>Andropogoneae</taxon>
        <taxon>Sorghinae</taxon>
        <taxon>Sorghum</taxon>
    </lineage>
</organism>
<gene>
    <name evidence="3" type="ORF">BDA96_05G178000</name>
</gene>